<name>A0ABM3I8G1_ZIZJJ</name>
<feature type="active site" evidence="8">
    <location>
        <position position="246"/>
    </location>
</feature>
<dbReference type="InterPro" id="IPR006626">
    <property type="entry name" value="PbH1"/>
</dbReference>
<dbReference type="SUPFAM" id="SSF51126">
    <property type="entry name" value="Pectin lyase-like"/>
    <property type="match status" value="1"/>
</dbReference>
<dbReference type="RefSeq" id="XP_048323223.2">
    <property type="nucleotide sequence ID" value="XM_048467266.2"/>
</dbReference>
<dbReference type="SMART" id="SM00710">
    <property type="entry name" value="PbH1"/>
    <property type="match status" value="4"/>
</dbReference>
<keyword evidence="3" id="KW-0134">Cell wall</keyword>
<evidence type="ECO:0000256" key="4">
    <source>
        <dbReference type="ARBA" id="ARBA00022525"/>
    </source>
</evidence>
<dbReference type="Pfam" id="PF00295">
    <property type="entry name" value="Glyco_hydro_28"/>
    <property type="match status" value="1"/>
</dbReference>
<evidence type="ECO:0000256" key="10">
    <source>
        <dbReference type="SAM" id="Phobius"/>
    </source>
</evidence>
<keyword evidence="7" id="KW-0961">Cell wall biogenesis/degradation</keyword>
<dbReference type="InterPro" id="IPR012334">
    <property type="entry name" value="Pectin_lyas_fold"/>
</dbReference>
<evidence type="ECO:0000256" key="2">
    <source>
        <dbReference type="ARBA" id="ARBA00008834"/>
    </source>
</evidence>
<dbReference type="PROSITE" id="PS00502">
    <property type="entry name" value="POLYGALACTURONASE"/>
    <property type="match status" value="1"/>
</dbReference>
<evidence type="ECO:0000256" key="6">
    <source>
        <dbReference type="ARBA" id="ARBA00023295"/>
    </source>
</evidence>
<accession>A0ABM3I8G1</accession>
<keyword evidence="4" id="KW-0964">Secreted</keyword>
<keyword evidence="5 9" id="KW-0378">Hydrolase</keyword>
<evidence type="ECO:0000256" key="9">
    <source>
        <dbReference type="RuleBase" id="RU361169"/>
    </source>
</evidence>
<evidence type="ECO:0000256" key="1">
    <source>
        <dbReference type="ARBA" id="ARBA00004191"/>
    </source>
</evidence>
<sequence>MNNTQKLVIRFILLICITLSNFFGIGNGEANFNVLDYGAIGDGKNDDSQAILKAWEAVCGKGKSSATLEIPAGKTFLLQPTVFAGPCKTNSPHFQVMGKMVAPEDPNAWQKCGGCWLSFLRVQNLILDGSGQIDGQGSSWWKGKKTKCQRPIALQFDNCNNLQLSGLTHLNPPEAHISIYGSHSAHLTNLHIYAPEDSPNTDGIKIGGSTHVQIHDSVIATGDDCIAIVNGSNYINISNIACGPGHGISVGSLGELGSFAAVEGVRVYNCSFNGTMNGARIKTWQGGRGYARKIHFDKITLLAARNPIIIDQNYCDLDSCYNHKTSVEVSDVTYSGFEGTSADVQAITMSCSASPGCLNITMNGINITSSVPGKDIFASCNNAKGTSRNTVPTVPCLSKKSFNNSNYI</sequence>
<dbReference type="PANTHER" id="PTHR31375">
    <property type="match status" value="1"/>
</dbReference>
<evidence type="ECO:0000256" key="5">
    <source>
        <dbReference type="ARBA" id="ARBA00022801"/>
    </source>
</evidence>
<protein>
    <submittedName>
        <fullName evidence="12">Probable polygalacturonase At3g15720</fullName>
    </submittedName>
</protein>
<keyword evidence="10" id="KW-1133">Transmembrane helix</keyword>
<proteinExistence type="inferred from homology"/>
<dbReference type="Gene3D" id="2.160.20.10">
    <property type="entry name" value="Single-stranded right-handed beta-helix, Pectin lyase-like"/>
    <property type="match status" value="1"/>
</dbReference>
<comment type="similarity">
    <text evidence="2 9">Belongs to the glycosyl hydrolase 28 family.</text>
</comment>
<comment type="subcellular location">
    <subcellularLocation>
        <location evidence="1">Secreted</location>
        <location evidence="1">Cell wall</location>
    </subcellularLocation>
</comment>
<evidence type="ECO:0000313" key="11">
    <source>
        <dbReference type="Proteomes" id="UP001652623"/>
    </source>
</evidence>
<evidence type="ECO:0000256" key="3">
    <source>
        <dbReference type="ARBA" id="ARBA00022512"/>
    </source>
</evidence>
<feature type="transmembrane region" description="Helical" evidence="10">
    <location>
        <begin position="7"/>
        <end position="25"/>
    </location>
</feature>
<evidence type="ECO:0000313" key="12">
    <source>
        <dbReference type="RefSeq" id="XP_048323223.2"/>
    </source>
</evidence>
<dbReference type="InterPro" id="IPR000743">
    <property type="entry name" value="Glyco_hydro_28"/>
</dbReference>
<keyword evidence="6 9" id="KW-0326">Glycosidase</keyword>
<dbReference type="GeneID" id="125420618"/>
<gene>
    <name evidence="12" type="primary">LOC125420618</name>
</gene>
<reference evidence="12" key="1">
    <citation type="submission" date="2025-08" db="UniProtKB">
        <authorList>
            <consortium name="RefSeq"/>
        </authorList>
    </citation>
    <scope>IDENTIFICATION</scope>
    <source>
        <tissue evidence="12">Seedling</tissue>
    </source>
</reference>
<keyword evidence="11" id="KW-1185">Reference proteome</keyword>
<evidence type="ECO:0000256" key="8">
    <source>
        <dbReference type="PROSITE-ProRule" id="PRU10052"/>
    </source>
</evidence>
<dbReference type="InterPro" id="IPR011050">
    <property type="entry name" value="Pectin_lyase_fold/virulence"/>
</dbReference>
<evidence type="ECO:0000256" key="7">
    <source>
        <dbReference type="ARBA" id="ARBA00023316"/>
    </source>
</evidence>
<organism evidence="11 12">
    <name type="scientific">Ziziphus jujuba</name>
    <name type="common">Chinese jujube</name>
    <name type="synonym">Ziziphus sativa</name>
    <dbReference type="NCBI Taxonomy" id="326968"/>
    <lineage>
        <taxon>Eukaryota</taxon>
        <taxon>Viridiplantae</taxon>
        <taxon>Streptophyta</taxon>
        <taxon>Embryophyta</taxon>
        <taxon>Tracheophyta</taxon>
        <taxon>Spermatophyta</taxon>
        <taxon>Magnoliopsida</taxon>
        <taxon>eudicotyledons</taxon>
        <taxon>Gunneridae</taxon>
        <taxon>Pentapetalae</taxon>
        <taxon>rosids</taxon>
        <taxon>fabids</taxon>
        <taxon>Rosales</taxon>
        <taxon>Rhamnaceae</taxon>
        <taxon>Paliureae</taxon>
        <taxon>Ziziphus</taxon>
    </lineage>
</organism>
<dbReference type="Proteomes" id="UP001652623">
    <property type="component" value="Chromosome 1"/>
</dbReference>
<keyword evidence="10" id="KW-0472">Membrane</keyword>
<keyword evidence="10" id="KW-0812">Transmembrane</keyword>